<evidence type="ECO:0000313" key="3">
    <source>
        <dbReference type="Proteomes" id="UP000002743"/>
    </source>
</evidence>
<dbReference type="AlphaFoldDB" id="C6X6T0"/>
<dbReference type="PANTHER" id="PTHR43685:SF2">
    <property type="entry name" value="GLYCOSYLTRANSFERASE 2-LIKE DOMAIN-CONTAINING PROTEIN"/>
    <property type="match status" value="1"/>
</dbReference>
<dbReference type="CDD" id="cd00761">
    <property type="entry name" value="Glyco_tranf_GTA_type"/>
    <property type="match status" value="1"/>
</dbReference>
<dbReference type="Gene3D" id="3.90.550.10">
    <property type="entry name" value="Spore Coat Polysaccharide Biosynthesis Protein SpsA, Chain A"/>
    <property type="match status" value="1"/>
</dbReference>
<dbReference type="eggNOG" id="COG1215">
    <property type="taxonomic scope" value="Bacteria"/>
</dbReference>
<name>C6X6T0_METGS</name>
<gene>
    <name evidence="2" type="ordered locus">Msip34_1830</name>
</gene>
<dbReference type="PANTHER" id="PTHR43685">
    <property type="entry name" value="GLYCOSYLTRANSFERASE"/>
    <property type="match status" value="1"/>
</dbReference>
<dbReference type="InterPro" id="IPR001173">
    <property type="entry name" value="Glyco_trans_2-like"/>
</dbReference>
<evidence type="ECO:0000313" key="2">
    <source>
        <dbReference type="EMBL" id="ACT51073.1"/>
    </source>
</evidence>
<dbReference type="KEGG" id="mei:Msip34_1830"/>
<dbReference type="Proteomes" id="UP000002743">
    <property type="component" value="Chromosome"/>
</dbReference>
<dbReference type="EMBL" id="CP001674">
    <property type="protein sequence ID" value="ACT51073.1"/>
    <property type="molecule type" value="Genomic_DNA"/>
</dbReference>
<evidence type="ECO:0000259" key="1">
    <source>
        <dbReference type="Pfam" id="PF00535"/>
    </source>
</evidence>
<dbReference type="InterPro" id="IPR050834">
    <property type="entry name" value="Glycosyltransf_2"/>
</dbReference>
<dbReference type="OrthoDB" id="433681at2"/>
<sequence>MKYKISVVIPVYNGSKFIERAIDSVLKQTVAVHELIVVNDGSTDDTAEKVARYGASVTLISIPNGGVANARNVGVGACTGDLIAFLDADDVWGAQKLEVQLKAFDTYPNVGFCCCDYTYWDHDSGQMLNHFAKFANDDDFNYDQPLRLTGLPLLLRQNFVGTCSAVMFRSSVIQQTGPFDSTLRQSEDYDMWIRMSLVTDFIVLSTPLFEKTTHETNLTNNFLETMVCHEAVLLKTYADDKFKARLAVFHERYWDELAKHRFFIGDLYYERGKRLTAFTYYIKGIASHVTRENLGLFIYHFSRKLIRTLSFGLIRNRS</sequence>
<keyword evidence="2" id="KW-0808">Transferase</keyword>
<proteinExistence type="predicted"/>
<feature type="domain" description="Glycosyltransferase 2-like" evidence="1">
    <location>
        <begin position="6"/>
        <end position="170"/>
    </location>
</feature>
<dbReference type="Pfam" id="PF00535">
    <property type="entry name" value="Glycos_transf_2"/>
    <property type="match status" value="1"/>
</dbReference>
<dbReference type="InterPro" id="IPR029044">
    <property type="entry name" value="Nucleotide-diphossugar_trans"/>
</dbReference>
<accession>C6X6T0</accession>
<organism evidence="2 3">
    <name type="scientific">Methylovorus glucosotrophus (strain SIP3-4)</name>
    <dbReference type="NCBI Taxonomy" id="582744"/>
    <lineage>
        <taxon>Bacteria</taxon>
        <taxon>Pseudomonadati</taxon>
        <taxon>Pseudomonadota</taxon>
        <taxon>Betaproteobacteria</taxon>
        <taxon>Nitrosomonadales</taxon>
        <taxon>Methylophilaceae</taxon>
        <taxon>Methylovorus</taxon>
    </lineage>
</organism>
<dbReference type="STRING" id="582744.Msip34_1830"/>
<protein>
    <submittedName>
        <fullName evidence="2">Glycosyl transferase family 2</fullName>
    </submittedName>
</protein>
<dbReference type="SUPFAM" id="SSF53448">
    <property type="entry name" value="Nucleotide-diphospho-sugar transferases"/>
    <property type="match status" value="1"/>
</dbReference>
<dbReference type="HOGENOM" id="CLU_025996_0_0_4"/>
<reference evidence="3" key="1">
    <citation type="submission" date="2009-07" db="EMBL/GenBank/DDBJ databases">
        <title>Complete sequence of chromosome of Methylovorus sp. SIP3-4.</title>
        <authorList>
            <person name="Lucas S."/>
            <person name="Copeland A."/>
            <person name="Lapidus A."/>
            <person name="Glavina del Rio T."/>
            <person name="Tice H."/>
            <person name="Bruce D."/>
            <person name="Goodwin L."/>
            <person name="Pitluck S."/>
            <person name="Clum A."/>
            <person name="Larimer F."/>
            <person name="Land M."/>
            <person name="Hauser L."/>
            <person name="Kyrpides N."/>
            <person name="Mikhailova N."/>
            <person name="Kayluzhnaya M."/>
            <person name="Chistoserdova L."/>
        </authorList>
    </citation>
    <scope>NUCLEOTIDE SEQUENCE [LARGE SCALE GENOMIC DNA]</scope>
    <source>
        <strain evidence="3">SIP3-4</strain>
    </source>
</reference>
<reference evidence="2 3" key="2">
    <citation type="journal article" date="2011" name="J. Bacteriol.">
        <title>Genomes of three methylotrophs from a single niche uncover genetic and metabolic divergence of Methylophilaceae.</title>
        <authorList>
            <person name="Lapidus A."/>
            <person name="Clum A."/>
            <person name="Labutti K."/>
            <person name="Kaluzhnaya M.G."/>
            <person name="Lim S."/>
            <person name="Beck D.A."/>
            <person name="Glavina Del Rio T."/>
            <person name="Nolan M."/>
            <person name="Mavromatis K."/>
            <person name="Huntemann M."/>
            <person name="Lucas S."/>
            <person name="Lidstrom M.E."/>
            <person name="Ivanova N."/>
            <person name="Chistoserdova L."/>
        </authorList>
    </citation>
    <scope>NUCLEOTIDE SEQUENCE [LARGE SCALE GENOMIC DNA]</scope>
    <source>
        <strain evidence="2 3">SIP3-4</strain>
    </source>
</reference>
<dbReference type="GO" id="GO:0016740">
    <property type="term" value="F:transferase activity"/>
    <property type="evidence" value="ECO:0007669"/>
    <property type="project" value="UniProtKB-KW"/>
</dbReference>
<dbReference type="CAZy" id="GT2">
    <property type="family name" value="Glycosyltransferase Family 2"/>
</dbReference>
<dbReference type="RefSeq" id="WP_015830456.1">
    <property type="nucleotide sequence ID" value="NC_012969.1"/>
</dbReference>
<keyword evidence="3" id="KW-1185">Reference proteome</keyword>